<dbReference type="Pfam" id="PF01844">
    <property type="entry name" value="HNH"/>
    <property type="match status" value="1"/>
</dbReference>
<dbReference type="OMA" id="GKNMIIG"/>
<dbReference type="Gene3D" id="1.10.30.50">
    <property type="match status" value="1"/>
</dbReference>
<evidence type="ECO:0000313" key="4">
    <source>
        <dbReference type="Proteomes" id="UP000655225"/>
    </source>
</evidence>
<keyword evidence="1" id="KW-0378">Hydrolase</keyword>
<dbReference type="CDD" id="cd00085">
    <property type="entry name" value="HNHc"/>
    <property type="match status" value="1"/>
</dbReference>
<dbReference type="GO" id="GO:0016787">
    <property type="term" value="F:hydrolase activity"/>
    <property type="evidence" value="ECO:0007669"/>
    <property type="project" value="UniProtKB-KW"/>
</dbReference>
<sequence length="140" mass="15480">MREPLSRGWRLDKLVHEPIEGNAWHADHIVPVYLGGGECRLENMRTLCVACHADVTAAQRAERRSTRVKAKEQLKVTMNDLIIGGSTEQNKANLEGRGLLDMDEGIDEDELLIKVPGSAYSGGKNMIIGSEEQQEPSKAE</sequence>
<gene>
    <name evidence="3" type="ORF">HHK36_015424</name>
</gene>
<feature type="domain" description="HNH" evidence="2">
    <location>
        <begin position="19"/>
        <end position="54"/>
    </location>
</feature>
<dbReference type="EMBL" id="JABCRI010000010">
    <property type="protein sequence ID" value="KAF8399557.1"/>
    <property type="molecule type" value="Genomic_DNA"/>
</dbReference>
<proteinExistence type="predicted"/>
<protein>
    <recommendedName>
        <fullName evidence="2">HNH domain-containing protein</fullName>
    </recommendedName>
</protein>
<evidence type="ECO:0000256" key="1">
    <source>
        <dbReference type="ARBA" id="ARBA00022801"/>
    </source>
</evidence>
<dbReference type="GO" id="GO:0008270">
    <property type="term" value="F:zinc ion binding"/>
    <property type="evidence" value="ECO:0007669"/>
    <property type="project" value="InterPro"/>
</dbReference>
<dbReference type="GO" id="GO:0004520">
    <property type="term" value="F:DNA endonuclease activity"/>
    <property type="evidence" value="ECO:0007669"/>
    <property type="project" value="TreeGrafter"/>
</dbReference>
<dbReference type="GO" id="GO:0043596">
    <property type="term" value="C:nuclear replication fork"/>
    <property type="evidence" value="ECO:0007669"/>
    <property type="project" value="TreeGrafter"/>
</dbReference>
<dbReference type="GO" id="GO:0003676">
    <property type="term" value="F:nucleic acid binding"/>
    <property type="evidence" value="ECO:0007669"/>
    <property type="project" value="InterPro"/>
</dbReference>
<comment type="caution">
    <text evidence="3">The sequence shown here is derived from an EMBL/GenBank/DDBJ whole genome shotgun (WGS) entry which is preliminary data.</text>
</comment>
<evidence type="ECO:0000259" key="2">
    <source>
        <dbReference type="Pfam" id="PF01844"/>
    </source>
</evidence>
<dbReference type="AlphaFoldDB" id="A0A835DG54"/>
<dbReference type="InterPro" id="IPR003615">
    <property type="entry name" value="HNH_nuc"/>
</dbReference>
<dbReference type="Proteomes" id="UP000655225">
    <property type="component" value="Unassembled WGS sequence"/>
</dbReference>
<dbReference type="PANTHER" id="PTHR45766">
    <property type="entry name" value="DNA ANNEALING HELICASE AND ENDONUCLEASE ZRANB3 FAMILY MEMBER"/>
    <property type="match status" value="1"/>
</dbReference>
<keyword evidence="4" id="KW-1185">Reference proteome</keyword>
<reference evidence="3 4" key="1">
    <citation type="submission" date="2020-04" db="EMBL/GenBank/DDBJ databases">
        <title>Plant Genome Project.</title>
        <authorList>
            <person name="Zhang R.-G."/>
        </authorList>
    </citation>
    <scope>NUCLEOTIDE SEQUENCE [LARGE SCALE GENOMIC DNA]</scope>
    <source>
        <strain evidence="3">YNK0</strain>
        <tissue evidence="3">Leaf</tissue>
    </source>
</reference>
<accession>A0A835DG54</accession>
<dbReference type="OrthoDB" id="2801544at2759"/>
<dbReference type="InterPro" id="IPR002711">
    <property type="entry name" value="HNH"/>
</dbReference>
<evidence type="ECO:0000313" key="3">
    <source>
        <dbReference type="EMBL" id="KAF8399557.1"/>
    </source>
</evidence>
<name>A0A835DG54_TETSI</name>
<organism evidence="3 4">
    <name type="scientific">Tetracentron sinense</name>
    <name type="common">Spur-leaf</name>
    <dbReference type="NCBI Taxonomy" id="13715"/>
    <lineage>
        <taxon>Eukaryota</taxon>
        <taxon>Viridiplantae</taxon>
        <taxon>Streptophyta</taxon>
        <taxon>Embryophyta</taxon>
        <taxon>Tracheophyta</taxon>
        <taxon>Spermatophyta</taxon>
        <taxon>Magnoliopsida</taxon>
        <taxon>Trochodendrales</taxon>
        <taxon>Trochodendraceae</taxon>
        <taxon>Tetracentron</taxon>
    </lineage>
</organism>
<dbReference type="PANTHER" id="PTHR45766:SF5">
    <property type="entry name" value="SNF2 DOMAIN-CONTAINING PROTEIN _ HELICASE DOMAIN-CONTAINING PROTEIN _ HNH ENDONUCLEASE DOMAIN-CONTAINING PROTEIN"/>
    <property type="match status" value="1"/>
</dbReference>
<dbReference type="GO" id="GO:0031297">
    <property type="term" value="P:replication fork processing"/>
    <property type="evidence" value="ECO:0007669"/>
    <property type="project" value="TreeGrafter"/>
</dbReference>
<dbReference type="GO" id="GO:0006281">
    <property type="term" value="P:DNA repair"/>
    <property type="evidence" value="ECO:0007669"/>
    <property type="project" value="TreeGrafter"/>
</dbReference>